<comment type="similarity">
    <text evidence="2 8">Belongs to the glycosyl hydrolase 2 family.</text>
</comment>
<feature type="compositionally biased region" description="Low complexity" evidence="9">
    <location>
        <begin position="894"/>
        <end position="910"/>
    </location>
</feature>
<evidence type="ECO:0000256" key="9">
    <source>
        <dbReference type="SAM" id="MobiDB-lite"/>
    </source>
</evidence>
<reference evidence="11 12" key="1">
    <citation type="submission" date="2018-09" db="EMBL/GenBank/DDBJ databases">
        <title>Characterization of the phylogenetic diversity of five novel species belonging to the genus Bifidobacterium.</title>
        <authorList>
            <person name="Lugli G.A."/>
            <person name="Duranti S."/>
            <person name="Milani C."/>
        </authorList>
    </citation>
    <scope>NUCLEOTIDE SEQUENCE [LARGE SCALE GENOMIC DNA]</scope>
    <source>
        <strain evidence="11 12">2034B</strain>
    </source>
</reference>
<protein>
    <recommendedName>
        <fullName evidence="4 8">Beta-galactosidase</fullName>
        <ecNumber evidence="3 8">3.2.1.23</ecNumber>
    </recommendedName>
    <alternativeName>
        <fullName evidence="7 8">Lactase</fullName>
    </alternativeName>
</protein>
<keyword evidence="5 8" id="KW-0378">Hydrolase</keyword>
<dbReference type="Proteomes" id="UP000287533">
    <property type="component" value="Unassembled WGS sequence"/>
</dbReference>
<evidence type="ECO:0000256" key="3">
    <source>
        <dbReference type="ARBA" id="ARBA00012756"/>
    </source>
</evidence>
<dbReference type="InterPro" id="IPR006101">
    <property type="entry name" value="Glyco_hydro_2"/>
</dbReference>
<sequence length="1288" mass="141987">MFIPRYYEDLEHLHVGTEPNRAYYVPASERMDTVGENRVKSDRFTLLNGDWDFKYYKSIYDLDAEVNRLHAAGEPAFYETEFALDDAPETGEARTAGSLALSTAGFTSIPVPSVWQNHGFDSHQYTNVNYPFPLDPPFVPQENPCGVYVHDFVHTVNEDAPRTYLNFEGVDSCFYVWLNGVFVGYSQVSHSTSEFDVTDLLDDGVNTLAVLVLKWCDGSYLEDQDKFRMSGIFRDVYLLDRPEHAIRDYFAHTSIWRNVDPALIEAGLSDAEYDAAPIDHATVDVDFAFFDDVDVPVTVQLFDADGELVAETTAEPIEDVAAEDAADAADTADGDGDNDSADDNDSDAQSALRLAAATGTIAGTNAGDSAFLPTAHASLAIDDPQLWTAETPYLYTIVYSTPNETITNLIGVREVSVDGNVIKVNGKPIKIHGVNRHDSDPVTGPVISEAQIMRDLKLMKEHNVNAIRTSHYPNAPHFYDLYDRLGFYVVGEADDESHGAMSRINPDTSEEGALKRWNQFISDNPAFTPATVDRVQRSVERDKNHTSILFWSMGNECAYGCTFEAALMWTQTFDPSRLTHYESARYVNDGQEFDFDYLDVHSRMYPSLEEIDQYFSEEGPRTPDGKRDGSNGDDGDNGVKPYMLCEFCHAMGNGPGDLEDYFTRIQRNDGLVGGFIWEWCDHAIDRGTNPAGRHEYAYGGDSGEYPHDGNFCMDGLVYPDRTPHTGLLEFKNVYRPVRVTGFDPTAGTVTLHNYLDFLDASDAMFMTFELLVDGVGVAWAAWESDPAEGEALREQHPDNYIPSMPSIAPHGDAVVDVPQAILDAIPDEGHATLLVHYYQAADTEVLPTGFDLGFDEVEVPTADPRNQTVLAELTASGFDVDDADDAEDEEADAPADAADIADPADSSAESDGCDGHCCHHHDNVEAPALLSVKETDAEIIVESPDFRYVFNRRTGLFADMAFANRTLLDRPMEIAIWRAPTDNDQYIKLDWFRARYDHAYARAYETEVLVDEDALVAAGKPAASSDIAAEHSADDVAADDATLVASFGDTNASDAAGAEPTAAEPLVDAPADEDDFALDDGTVLVDGPVTIHATMAVVAPVVQRIADIDAEWTIMPDGTVSVRMDVTRDTDFPFLPRFGLRLFLPKVMNQVVYCGLGPNESYIDKQRASYHGVFSGTPETLFEPYIKPQENGNHHDCDWASVSSDAAQLLVLRGNDHAFDFQALLYTAEEMTAKAHNSELEAAGSTVVNVDYMQSGIGSNSCGPKLHEEYRLDAESFEFAVAFKPQAL</sequence>
<evidence type="ECO:0000259" key="10">
    <source>
        <dbReference type="SMART" id="SM01038"/>
    </source>
</evidence>
<evidence type="ECO:0000256" key="1">
    <source>
        <dbReference type="ARBA" id="ARBA00001412"/>
    </source>
</evidence>
<dbReference type="SUPFAM" id="SSF74650">
    <property type="entry name" value="Galactose mutarotase-like"/>
    <property type="match status" value="1"/>
</dbReference>
<dbReference type="Pfam" id="PF02836">
    <property type="entry name" value="Glyco_hydro_2_C"/>
    <property type="match status" value="1"/>
</dbReference>
<dbReference type="OrthoDB" id="9762066at2"/>
<comment type="catalytic activity">
    <reaction evidence="1 8">
        <text>Hydrolysis of terminal non-reducing beta-D-galactose residues in beta-D-galactosides.</text>
        <dbReference type="EC" id="3.2.1.23"/>
    </reaction>
</comment>
<dbReference type="InterPro" id="IPR008979">
    <property type="entry name" value="Galactose-bd-like_sf"/>
</dbReference>
<dbReference type="InterPro" id="IPR014718">
    <property type="entry name" value="GH-type_carb-bd"/>
</dbReference>
<evidence type="ECO:0000256" key="2">
    <source>
        <dbReference type="ARBA" id="ARBA00007401"/>
    </source>
</evidence>
<dbReference type="InterPro" id="IPR017853">
    <property type="entry name" value="GH"/>
</dbReference>
<dbReference type="InterPro" id="IPR036156">
    <property type="entry name" value="Beta-gal/glucu_dom_sf"/>
</dbReference>
<dbReference type="SUPFAM" id="SSF49303">
    <property type="entry name" value="beta-Galactosidase/glucuronidase domain"/>
    <property type="match status" value="2"/>
</dbReference>
<dbReference type="SUPFAM" id="SSF51445">
    <property type="entry name" value="(Trans)glycosidases"/>
    <property type="match status" value="1"/>
</dbReference>
<evidence type="ECO:0000313" key="11">
    <source>
        <dbReference type="EMBL" id="RSX50825.1"/>
    </source>
</evidence>
<evidence type="ECO:0000256" key="4">
    <source>
        <dbReference type="ARBA" id="ARBA00013303"/>
    </source>
</evidence>
<dbReference type="InterPro" id="IPR011013">
    <property type="entry name" value="Gal_mutarotase_sf_dom"/>
</dbReference>
<accession>A0A430FD93</accession>
<dbReference type="GO" id="GO:0030246">
    <property type="term" value="F:carbohydrate binding"/>
    <property type="evidence" value="ECO:0007669"/>
    <property type="project" value="InterPro"/>
</dbReference>
<dbReference type="Gene3D" id="2.60.40.10">
    <property type="entry name" value="Immunoglobulins"/>
    <property type="match status" value="2"/>
</dbReference>
<dbReference type="SMART" id="SM01038">
    <property type="entry name" value="Bgal_small_N"/>
    <property type="match status" value="1"/>
</dbReference>
<feature type="compositionally biased region" description="Basic and acidic residues" evidence="9">
    <location>
        <begin position="618"/>
        <end position="630"/>
    </location>
</feature>
<dbReference type="RefSeq" id="WP_125982420.1">
    <property type="nucleotide sequence ID" value="NZ_QXGL01000011.1"/>
</dbReference>
<dbReference type="PROSITE" id="PS00719">
    <property type="entry name" value="GLYCOSYL_HYDROL_F2_1"/>
    <property type="match status" value="1"/>
</dbReference>
<feature type="domain" description="Beta galactosidase small chain/" evidence="10">
    <location>
        <begin position="940"/>
        <end position="1284"/>
    </location>
</feature>
<dbReference type="PANTHER" id="PTHR46323">
    <property type="entry name" value="BETA-GALACTOSIDASE"/>
    <property type="match status" value="1"/>
</dbReference>
<feature type="region of interest" description="Disordered" evidence="9">
    <location>
        <begin position="616"/>
        <end position="635"/>
    </location>
</feature>
<dbReference type="InterPro" id="IPR023232">
    <property type="entry name" value="Glyco_hydro_2_AS"/>
</dbReference>
<evidence type="ECO:0000256" key="7">
    <source>
        <dbReference type="ARBA" id="ARBA00032230"/>
    </source>
</evidence>
<feature type="region of interest" description="Disordered" evidence="9">
    <location>
        <begin position="315"/>
        <end position="349"/>
    </location>
</feature>
<dbReference type="Pfam" id="PF02837">
    <property type="entry name" value="Glyco_hydro_2_N"/>
    <property type="match status" value="1"/>
</dbReference>
<evidence type="ECO:0000256" key="8">
    <source>
        <dbReference type="RuleBase" id="RU361154"/>
    </source>
</evidence>
<dbReference type="PANTHER" id="PTHR46323:SF2">
    <property type="entry name" value="BETA-GALACTOSIDASE"/>
    <property type="match status" value="1"/>
</dbReference>
<dbReference type="PRINTS" id="PR00132">
    <property type="entry name" value="GLHYDRLASE2"/>
</dbReference>
<dbReference type="InterPro" id="IPR006104">
    <property type="entry name" value="Glyco_hydro_2_N"/>
</dbReference>
<gene>
    <name evidence="11" type="ORF">D2E25_1971</name>
</gene>
<name>A0A430FD93_9BIFI</name>
<dbReference type="InterPro" id="IPR013783">
    <property type="entry name" value="Ig-like_fold"/>
</dbReference>
<dbReference type="InterPro" id="IPR050347">
    <property type="entry name" value="Bact_Beta-galactosidase"/>
</dbReference>
<feature type="region of interest" description="Disordered" evidence="9">
    <location>
        <begin position="885"/>
        <end position="913"/>
    </location>
</feature>
<dbReference type="EC" id="3.2.1.23" evidence="3 8"/>
<keyword evidence="6 8" id="KW-0326">Glycosidase</keyword>
<dbReference type="InterPro" id="IPR006103">
    <property type="entry name" value="Glyco_hydro_2_cat"/>
</dbReference>
<dbReference type="EMBL" id="QXGL01000011">
    <property type="protein sequence ID" value="RSX50825.1"/>
    <property type="molecule type" value="Genomic_DNA"/>
</dbReference>
<evidence type="ECO:0000256" key="5">
    <source>
        <dbReference type="ARBA" id="ARBA00022801"/>
    </source>
</evidence>
<dbReference type="Pfam" id="PF02929">
    <property type="entry name" value="Bgal_small_N"/>
    <property type="match status" value="1"/>
</dbReference>
<keyword evidence="12" id="KW-1185">Reference proteome</keyword>
<dbReference type="InterPro" id="IPR023230">
    <property type="entry name" value="Glyco_hydro_2_CS"/>
</dbReference>
<dbReference type="InterPro" id="IPR006102">
    <property type="entry name" value="Ig-like_GH2"/>
</dbReference>
<evidence type="ECO:0000313" key="12">
    <source>
        <dbReference type="Proteomes" id="UP000287533"/>
    </source>
</evidence>
<dbReference type="PROSITE" id="PS00608">
    <property type="entry name" value="GLYCOSYL_HYDROL_F2_2"/>
    <property type="match status" value="1"/>
</dbReference>
<dbReference type="GO" id="GO:0009341">
    <property type="term" value="C:beta-galactosidase complex"/>
    <property type="evidence" value="ECO:0007669"/>
    <property type="project" value="InterPro"/>
</dbReference>
<dbReference type="GO" id="GO:0005990">
    <property type="term" value="P:lactose catabolic process"/>
    <property type="evidence" value="ECO:0007669"/>
    <property type="project" value="TreeGrafter"/>
</dbReference>
<organism evidence="11 12">
    <name type="scientific">Bifidobacterium goeldii</name>
    <dbReference type="NCBI Taxonomy" id="2306975"/>
    <lineage>
        <taxon>Bacteria</taxon>
        <taxon>Bacillati</taxon>
        <taxon>Actinomycetota</taxon>
        <taxon>Actinomycetes</taxon>
        <taxon>Bifidobacteriales</taxon>
        <taxon>Bifidobacteriaceae</taxon>
        <taxon>Bifidobacterium</taxon>
    </lineage>
</organism>
<dbReference type="Gene3D" id="2.70.98.10">
    <property type="match status" value="2"/>
</dbReference>
<dbReference type="Pfam" id="PF00703">
    <property type="entry name" value="Glyco_hydro_2"/>
    <property type="match status" value="1"/>
</dbReference>
<dbReference type="SUPFAM" id="SSF49785">
    <property type="entry name" value="Galactose-binding domain-like"/>
    <property type="match status" value="1"/>
</dbReference>
<dbReference type="InterPro" id="IPR004199">
    <property type="entry name" value="B-gal_small/dom_5"/>
</dbReference>
<evidence type="ECO:0000256" key="6">
    <source>
        <dbReference type="ARBA" id="ARBA00023295"/>
    </source>
</evidence>
<feature type="compositionally biased region" description="Acidic residues" evidence="9">
    <location>
        <begin position="316"/>
        <end position="346"/>
    </location>
</feature>
<dbReference type="Gene3D" id="3.20.20.80">
    <property type="entry name" value="Glycosidases"/>
    <property type="match status" value="1"/>
</dbReference>
<dbReference type="Gene3D" id="2.60.120.260">
    <property type="entry name" value="Galactose-binding domain-like"/>
    <property type="match status" value="1"/>
</dbReference>
<comment type="caution">
    <text evidence="11">The sequence shown here is derived from an EMBL/GenBank/DDBJ whole genome shotgun (WGS) entry which is preliminary data.</text>
</comment>
<proteinExistence type="inferred from homology"/>
<dbReference type="GO" id="GO:0004565">
    <property type="term" value="F:beta-galactosidase activity"/>
    <property type="evidence" value="ECO:0007669"/>
    <property type="project" value="UniProtKB-EC"/>
</dbReference>